<evidence type="ECO:0000256" key="3">
    <source>
        <dbReference type="ARBA" id="ARBA00023002"/>
    </source>
</evidence>
<evidence type="ECO:0000256" key="1">
    <source>
        <dbReference type="ARBA" id="ARBA00006484"/>
    </source>
</evidence>
<dbReference type="Proteomes" id="UP001305779">
    <property type="component" value="Unassembled WGS sequence"/>
</dbReference>
<dbReference type="PRINTS" id="PR00081">
    <property type="entry name" value="GDHRDH"/>
</dbReference>
<evidence type="ECO:0000313" key="4">
    <source>
        <dbReference type="EMBL" id="KAK4503216.1"/>
    </source>
</evidence>
<dbReference type="SUPFAM" id="SSF51735">
    <property type="entry name" value="NAD(P)-binding Rossmann-fold domains"/>
    <property type="match status" value="1"/>
</dbReference>
<dbReference type="Gene3D" id="3.40.50.720">
    <property type="entry name" value="NAD(P)-binding Rossmann-like Domain"/>
    <property type="match status" value="1"/>
</dbReference>
<dbReference type="Pfam" id="PF00106">
    <property type="entry name" value="adh_short"/>
    <property type="match status" value="1"/>
</dbReference>
<comment type="caution">
    <text evidence="4">The sequence shown here is derived from an EMBL/GenBank/DDBJ whole genome shotgun (WGS) entry which is preliminary data.</text>
</comment>
<name>A0ABR0EPM2_ZASCE</name>
<keyword evidence="5" id="KW-1185">Reference proteome</keyword>
<proteinExistence type="inferred from homology"/>
<evidence type="ECO:0000256" key="2">
    <source>
        <dbReference type="ARBA" id="ARBA00022857"/>
    </source>
</evidence>
<dbReference type="PANTHER" id="PTHR43180:SF31">
    <property type="entry name" value="CHAIN DEHYDROGENASE_REDUCTASE, PUTATIVE (AFU_ORTHOLOGUE AFUA_2G16570)-RELATED"/>
    <property type="match status" value="1"/>
</dbReference>
<dbReference type="InterPro" id="IPR002347">
    <property type="entry name" value="SDR_fam"/>
</dbReference>
<dbReference type="InterPro" id="IPR036291">
    <property type="entry name" value="NAD(P)-bd_dom_sf"/>
</dbReference>
<organism evidence="4 5">
    <name type="scientific">Zasmidium cellare</name>
    <name type="common">Wine cellar mold</name>
    <name type="synonym">Racodium cellare</name>
    <dbReference type="NCBI Taxonomy" id="395010"/>
    <lineage>
        <taxon>Eukaryota</taxon>
        <taxon>Fungi</taxon>
        <taxon>Dikarya</taxon>
        <taxon>Ascomycota</taxon>
        <taxon>Pezizomycotina</taxon>
        <taxon>Dothideomycetes</taxon>
        <taxon>Dothideomycetidae</taxon>
        <taxon>Mycosphaerellales</taxon>
        <taxon>Mycosphaerellaceae</taxon>
        <taxon>Zasmidium</taxon>
    </lineage>
</organism>
<sequence length="308" mass="32985">MAPTTDFSGKVLFQAPPAGEFDASTLAGKSVIITGATTGLGEAFMRSYVQHGAFVTFAARSVEKGEALVSELGADKVAFVRTDVLKWADQVHLFKTALEKSPSKTIDIVIANAGVAGHDVLADDKLTEDGDPAEPNLAILHVDLLGAVYTAKLALHYLARQPEGRDRCLILTSSIAGYLEKPGSPQYNAAKFGVRGLFRSLRTTMPKDGMRVNLVAPWFIPAAINPPEMYKHLLDVGVGLADAKDAAAAVMQLSADTTLNGRAVCIIPRSWGGPGYVDLQQDDHPPEDPMSGWQDLIWKMEPSSRVAT</sequence>
<accession>A0ABR0EPM2</accession>
<protein>
    <submittedName>
        <fullName evidence="4">Uncharacterized protein</fullName>
    </submittedName>
</protein>
<keyword evidence="2" id="KW-0521">NADP</keyword>
<gene>
    <name evidence="4" type="ORF">PRZ48_006644</name>
</gene>
<keyword evidence="3" id="KW-0560">Oxidoreductase</keyword>
<dbReference type="InterPro" id="IPR020904">
    <property type="entry name" value="Sc_DH/Rdtase_CS"/>
</dbReference>
<dbReference type="PROSITE" id="PS00061">
    <property type="entry name" value="ADH_SHORT"/>
    <property type="match status" value="1"/>
</dbReference>
<reference evidence="4 5" key="1">
    <citation type="journal article" date="2023" name="G3 (Bethesda)">
        <title>A chromosome-level genome assembly of Zasmidium syzygii isolated from banana leaves.</title>
        <authorList>
            <person name="van Westerhoven A.C."/>
            <person name="Mehrabi R."/>
            <person name="Talebi R."/>
            <person name="Steentjes M.B.F."/>
            <person name="Corcolon B."/>
            <person name="Chong P.A."/>
            <person name="Kema G.H.J."/>
            <person name="Seidl M.F."/>
        </authorList>
    </citation>
    <scope>NUCLEOTIDE SEQUENCE [LARGE SCALE GENOMIC DNA]</scope>
    <source>
        <strain evidence="4 5">P124</strain>
    </source>
</reference>
<dbReference type="EMBL" id="JAXOVC010000004">
    <property type="protein sequence ID" value="KAK4503216.1"/>
    <property type="molecule type" value="Genomic_DNA"/>
</dbReference>
<comment type="similarity">
    <text evidence="1">Belongs to the short-chain dehydrogenases/reductases (SDR) family.</text>
</comment>
<evidence type="ECO:0000313" key="5">
    <source>
        <dbReference type="Proteomes" id="UP001305779"/>
    </source>
</evidence>
<dbReference type="PANTHER" id="PTHR43180">
    <property type="entry name" value="3-OXOACYL-(ACYL-CARRIER-PROTEIN) REDUCTASE (AFU_ORTHOLOGUE AFUA_6G11210)"/>
    <property type="match status" value="1"/>
</dbReference>